<dbReference type="InterPro" id="IPR029045">
    <property type="entry name" value="ClpP/crotonase-like_dom_sf"/>
</dbReference>
<organism evidence="4 5">
    <name type="scientific">Spizellomyces punctatus (strain DAOM BR117)</name>
    <dbReference type="NCBI Taxonomy" id="645134"/>
    <lineage>
        <taxon>Eukaryota</taxon>
        <taxon>Fungi</taxon>
        <taxon>Fungi incertae sedis</taxon>
        <taxon>Chytridiomycota</taxon>
        <taxon>Chytridiomycota incertae sedis</taxon>
        <taxon>Chytridiomycetes</taxon>
        <taxon>Spizellomycetales</taxon>
        <taxon>Spizellomycetaceae</taxon>
        <taxon>Spizellomyces</taxon>
    </lineage>
</organism>
<dbReference type="SUPFAM" id="SSF52096">
    <property type="entry name" value="ClpP/crotonase"/>
    <property type="match status" value="1"/>
</dbReference>
<dbReference type="PANTHER" id="PTHR43684:SF1">
    <property type="entry name" value="ENOYL-COA DELTA ISOMERASE 2"/>
    <property type="match status" value="1"/>
</dbReference>
<proteinExistence type="predicted"/>
<dbReference type="GO" id="GO:0005782">
    <property type="term" value="C:peroxisomal matrix"/>
    <property type="evidence" value="ECO:0007669"/>
    <property type="project" value="TreeGrafter"/>
</dbReference>
<evidence type="ECO:0000256" key="2">
    <source>
        <dbReference type="ARBA" id="ARBA00023140"/>
    </source>
</evidence>
<dbReference type="STRING" id="645134.A0A0L0HMJ8"/>
<evidence type="ECO:0000313" key="4">
    <source>
        <dbReference type="EMBL" id="KND02641.1"/>
    </source>
</evidence>
<dbReference type="AlphaFoldDB" id="A0A0L0HMJ8"/>
<dbReference type="GO" id="GO:0006635">
    <property type="term" value="P:fatty acid beta-oxidation"/>
    <property type="evidence" value="ECO:0007669"/>
    <property type="project" value="TreeGrafter"/>
</dbReference>
<name>A0A0L0HMJ8_SPIPD</name>
<evidence type="ECO:0000313" key="5">
    <source>
        <dbReference type="Proteomes" id="UP000053201"/>
    </source>
</evidence>
<dbReference type="VEuPathDB" id="FungiDB:SPPG_01729"/>
<dbReference type="GeneID" id="27685372"/>
<dbReference type="EMBL" id="KQ257452">
    <property type="protein sequence ID" value="KND02641.1"/>
    <property type="molecule type" value="Genomic_DNA"/>
</dbReference>
<dbReference type="GO" id="GO:0004165">
    <property type="term" value="F:delta(3)-delta(2)-enoyl-CoA isomerase activity"/>
    <property type="evidence" value="ECO:0007669"/>
    <property type="project" value="UniProtKB-ARBA"/>
</dbReference>
<dbReference type="PANTHER" id="PTHR43684">
    <property type="match status" value="1"/>
</dbReference>
<dbReference type="InterPro" id="IPR051053">
    <property type="entry name" value="ECH/Chromodomain_protein"/>
</dbReference>
<reference evidence="4 5" key="1">
    <citation type="submission" date="2009-08" db="EMBL/GenBank/DDBJ databases">
        <title>The Genome Sequence of Spizellomyces punctatus strain DAOM BR117.</title>
        <authorList>
            <consortium name="The Broad Institute Genome Sequencing Platform"/>
            <person name="Russ C."/>
            <person name="Cuomo C."/>
            <person name="Shea T."/>
            <person name="Young S.K."/>
            <person name="Zeng Q."/>
            <person name="Koehrsen M."/>
            <person name="Haas B."/>
            <person name="Borodovsky M."/>
            <person name="Guigo R."/>
            <person name="Alvarado L."/>
            <person name="Berlin A."/>
            <person name="Bochicchio J."/>
            <person name="Borenstein D."/>
            <person name="Chapman S."/>
            <person name="Chen Z."/>
            <person name="Engels R."/>
            <person name="Freedman E."/>
            <person name="Gellesch M."/>
            <person name="Goldberg J."/>
            <person name="Griggs A."/>
            <person name="Gujja S."/>
            <person name="Heiman D."/>
            <person name="Hepburn T."/>
            <person name="Howarth C."/>
            <person name="Jen D."/>
            <person name="Larson L."/>
            <person name="Lewis B."/>
            <person name="Mehta T."/>
            <person name="Park D."/>
            <person name="Pearson M."/>
            <person name="Roberts A."/>
            <person name="Saif S."/>
            <person name="Shenoy N."/>
            <person name="Sisk P."/>
            <person name="Stolte C."/>
            <person name="Sykes S."/>
            <person name="Thomson T."/>
            <person name="Walk T."/>
            <person name="White J."/>
            <person name="Yandava C."/>
            <person name="Burger G."/>
            <person name="Gray M.W."/>
            <person name="Holland P.W.H."/>
            <person name="King N."/>
            <person name="Lang F.B.F."/>
            <person name="Roger A.J."/>
            <person name="Ruiz-Trillo I."/>
            <person name="Lander E."/>
            <person name="Nusbaum C."/>
        </authorList>
    </citation>
    <scope>NUCLEOTIDE SEQUENCE [LARGE SCALE GENOMIC DNA]</scope>
    <source>
        <strain evidence="4 5">DAOM BR117</strain>
    </source>
</reference>
<dbReference type="OrthoDB" id="448450at2759"/>
<dbReference type="Pfam" id="PF00378">
    <property type="entry name" value="ECH_1"/>
    <property type="match status" value="1"/>
</dbReference>
<dbReference type="eggNOG" id="KOG0016">
    <property type="taxonomic scope" value="Eukaryota"/>
</dbReference>
<keyword evidence="3" id="KW-0413">Isomerase</keyword>
<accession>A0A0L0HMJ8</accession>
<dbReference type="OMA" id="CTPETYL"/>
<dbReference type="Gene3D" id="3.90.226.10">
    <property type="entry name" value="2-enoyl-CoA Hydratase, Chain A, domain 1"/>
    <property type="match status" value="1"/>
</dbReference>
<keyword evidence="2" id="KW-0576">Peroxisome</keyword>
<sequence>MAAFQTLAYSEADGIATITLNRPKHLNAFTTVMYTELPIALKRAADSPAVVLTLLTGAGRLFSSGADVTEGIPGTIPPLSDTDASREFYRRRFDGTIVRCGLALAEHPKVLVVALNGPVVGIAAALISHGDIIYAAESATLHAPFSSLAISPEGGSSFAFTQRLGYPKAMEALLFSRKFTAQELEAIGFVNKVFPLEGFQDNVRKTLLATIKTVVPASLITTKRLVKSNFQREQIASIHNEAKELTERFVSGDPQKVFSALAAKYSKSKL</sequence>
<evidence type="ECO:0000256" key="3">
    <source>
        <dbReference type="ARBA" id="ARBA00023235"/>
    </source>
</evidence>
<keyword evidence="5" id="KW-1185">Reference proteome</keyword>
<dbReference type="Proteomes" id="UP000053201">
    <property type="component" value="Unassembled WGS sequence"/>
</dbReference>
<evidence type="ECO:0008006" key="6">
    <source>
        <dbReference type="Google" id="ProtNLM"/>
    </source>
</evidence>
<dbReference type="CDD" id="cd06558">
    <property type="entry name" value="crotonase-like"/>
    <property type="match status" value="1"/>
</dbReference>
<dbReference type="InterPro" id="IPR001753">
    <property type="entry name" value="Enoyl-CoA_hydra/iso"/>
</dbReference>
<gene>
    <name evidence="4" type="ORF">SPPG_01729</name>
</gene>
<dbReference type="RefSeq" id="XP_016610680.1">
    <property type="nucleotide sequence ID" value="XM_016750044.1"/>
</dbReference>
<evidence type="ECO:0000256" key="1">
    <source>
        <dbReference type="ARBA" id="ARBA00004275"/>
    </source>
</evidence>
<comment type="subcellular location">
    <subcellularLocation>
        <location evidence="1">Peroxisome</location>
    </subcellularLocation>
</comment>
<dbReference type="InParanoid" id="A0A0L0HMJ8"/>
<protein>
    <recommendedName>
        <fullName evidence="6">Enoyl-CoA hydratase/isomerase</fullName>
    </recommendedName>
</protein>